<dbReference type="AlphaFoldDB" id="X1BGI8"/>
<reference evidence="1" key="1">
    <citation type="journal article" date="2014" name="Front. Microbiol.">
        <title>High frequency of phylogenetically diverse reductive dehalogenase-homologous genes in deep subseafloor sedimentary metagenomes.</title>
        <authorList>
            <person name="Kawai M."/>
            <person name="Futagami T."/>
            <person name="Toyoda A."/>
            <person name="Takaki Y."/>
            <person name="Nishi S."/>
            <person name="Hori S."/>
            <person name="Arai W."/>
            <person name="Tsubouchi T."/>
            <person name="Morono Y."/>
            <person name="Uchiyama I."/>
            <person name="Ito T."/>
            <person name="Fujiyama A."/>
            <person name="Inagaki F."/>
            <person name="Takami H."/>
        </authorList>
    </citation>
    <scope>NUCLEOTIDE SEQUENCE</scope>
    <source>
        <strain evidence="1">Expedition CK06-06</strain>
    </source>
</reference>
<organism evidence="1">
    <name type="scientific">marine sediment metagenome</name>
    <dbReference type="NCBI Taxonomy" id="412755"/>
    <lineage>
        <taxon>unclassified sequences</taxon>
        <taxon>metagenomes</taxon>
        <taxon>ecological metagenomes</taxon>
    </lineage>
</organism>
<dbReference type="Gene3D" id="3.40.50.1010">
    <property type="entry name" value="5'-nuclease"/>
    <property type="match status" value="1"/>
</dbReference>
<evidence type="ECO:0000313" key="1">
    <source>
        <dbReference type="EMBL" id="GAG95029.1"/>
    </source>
</evidence>
<gene>
    <name evidence="1" type="ORF">S01H4_38885</name>
</gene>
<comment type="caution">
    <text evidence="1">The sequence shown here is derived from an EMBL/GenBank/DDBJ whole genome shotgun (WGS) entry which is preliminary data.</text>
</comment>
<proteinExistence type="predicted"/>
<name>X1BGI8_9ZZZZ</name>
<feature type="non-terminal residue" evidence="1">
    <location>
        <position position="228"/>
    </location>
</feature>
<sequence length="228" mass="26963">MSDYNPLKSYPYSKNRLLIIDWSSLAYHQWFAIASKNSTAYLEIDDSEDELYVWRTRMINKMVDYIKLFNPRDILITLEGTKVWRNQIVRDYYNEHTTVYYDKSGYYLRFDNFLYKATKNEGGGIDVDKLDIVKDADLLPATHKKLGEMPDRAKELLWRLQYISPKLVAKPALPKYKGTRSAKYWPFMTEKKDWKNHKEEFAKQIQKVFRSHTIGQSNAEGDDAIYVA</sequence>
<accession>X1BGI8</accession>
<protein>
    <submittedName>
        <fullName evidence="1">Uncharacterized protein</fullName>
    </submittedName>
</protein>
<dbReference type="EMBL" id="BART01021012">
    <property type="protein sequence ID" value="GAG95029.1"/>
    <property type="molecule type" value="Genomic_DNA"/>
</dbReference>